<feature type="non-terminal residue" evidence="5">
    <location>
        <position position="1"/>
    </location>
</feature>
<evidence type="ECO:0000259" key="4">
    <source>
        <dbReference type="PROSITE" id="PS50305"/>
    </source>
</evidence>
<dbReference type="SUPFAM" id="SSF52467">
    <property type="entry name" value="DHS-like NAD/FAD-binding domain"/>
    <property type="match status" value="1"/>
</dbReference>
<dbReference type="AlphaFoldDB" id="A0A812XIJ4"/>
<dbReference type="InterPro" id="IPR003000">
    <property type="entry name" value="Sirtuin"/>
</dbReference>
<name>A0A812XIJ4_SYMPI</name>
<dbReference type="Pfam" id="PF02146">
    <property type="entry name" value="SIR2"/>
    <property type="match status" value="1"/>
</dbReference>
<dbReference type="GO" id="GO:0005634">
    <property type="term" value="C:nucleus"/>
    <property type="evidence" value="ECO:0007669"/>
    <property type="project" value="TreeGrafter"/>
</dbReference>
<dbReference type="Proteomes" id="UP000649617">
    <property type="component" value="Unassembled WGS sequence"/>
</dbReference>
<dbReference type="PANTHER" id="PTHR11085">
    <property type="entry name" value="NAD-DEPENDENT PROTEIN DEACYLASE SIRTUIN-5, MITOCHONDRIAL-RELATED"/>
    <property type="match status" value="1"/>
</dbReference>
<accession>A0A812XIJ4</accession>
<keyword evidence="1" id="KW-0808">Transferase</keyword>
<dbReference type="InterPro" id="IPR050134">
    <property type="entry name" value="NAD-dep_sirtuin_deacylases"/>
</dbReference>
<dbReference type="PANTHER" id="PTHR11085:SF10">
    <property type="entry name" value="NAD-DEPENDENT PROTEIN DEACYLASE SIRTUIN-5, MITOCHONDRIAL-RELATED"/>
    <property type="match status" value="1"/>
</dbReference>
<dbReference type="EMBL" id="CAJNIZ010045659">
    <property type="protein sequence ID" value="CAE7726346.1"/>
    <property type="molecule type" value="Genomic_DNA"/>
</dbReference>
<evidence type="ECO:0000313" key="5">
    <source>
        <dbReference type="EMBL" id="CAE7726346.1"/>
    </source>
</evidence>
<dbReference type="GO" id="GO:0017136">
    <property type="term" value="F:histone deacetylase activity, NAD-dependent"/>
    <property type="evidence" value="ECO:0007669"/>
    <property type="project" value="TreeGrafter"/>
</dbReference>
<organism evidence="5 6">
    <name type="scientific">Symbiodinium pilosum</name>
    <name type="common">Dinoflagellate</name>
    <dbReference type="NCBI Taxonomy" id="2952"/>
    <lineage>
        <taxon>Eukaryota</taxon>
        <taxon>Sar</taxon>
        <taxon>Alveolata</taxon>
        <taxon>Dinophyceae</taxon>
        <taxon>Suessiales</taxon>
        <taxon>Symbiodiniaceae</taxon>
        <taxon>Symbiodinium</taxon>
    </lineage>
</organism>
<keyword evidence="6" id="KW-1185">Reference proteome</keyword>
<dbReference type="OrthoDB" id="420264at2759"/>
<evidence type="ECO:0000313" key="6">
    <source>
        <dbReference type="Proteomes" id="UP000649617"/>
    </source>
</evidence>
<evidence type="ECO:0000256" key="2">
    <source>
        <dbReference type="ARBA" id="ARBA00023027"/>
    </source>
</evidence>
<proteinExistence type="predicted"/>
<sequence length="185" mass="19759">VHALLARMEQEGLLLRVYTQNIDGLEHAAGVSAGRVIECHGTTTRVVCATNPQHAVQGLTATAVANQVLQGQAAPRCPCGSLIRPDIVFFGEPLPAEFHRHSGEDLASCDLLLVIGTALSVYPVAGLVARVPALTPRLLINREAVGPWRGAKGNPENYRDVHFDGDCDAGAEQLANELSWPLRIS</sequence>
<dbReference type="Gene3D" id="3.40.50.1220">
    <property type="entry name" value="TPP-binding domain"/>
    <property type="match status" value="1"/>
</dbReference>
<dbReference type="GO" id="GO:0070403">
    <property type="term" value="F:NAD+ binding"/>
    <property type="evidence" value="ECO:0007669"/>
    <property type="project" value="InterPro"/>
</dbReference>
<keyword evidence="2" id="KW-0520">NAD</keyword>
<protein>
    <submittedName>
        <fullName evidence="5">Sirt2 protein</fullName>
    </submittedName>
</protein>
<gene>
    <name evidence="5" type="primary">Sirt2</name>
    <name evidence="5" type="ORF">SPIL2461_LOCUS20786</name>
</gene>
<comment type="caution">
    <text evidence="5">The sequence shown here is derived from an EMBL/GenBank/DDBJ whole genome shotgun (WGS) entry which is preliminary data.</text>
</comment>
<evidence type="ECO:0000256" key="1">
    <source>
        <dbReference type="ARBA" id="ARBA00022679"/>
    </source>
</evidence>
<dbReference type="PROSITE" id="PS50305">
    <property type="entry name" value="SIRTUIN"/>
    <property type="match status" value="1"/>
</dbReference>
<feature type="domain" description="Deacetylase sirtuin-type" evidence="4">
    <location>
        <begin position="1"/>
        <end position="181"/>
    </location>
</feature>
<reference evidence="5" key="1">
    <citation type="submission" date="2021-02" db="EMBL/GenBank/DDBJ databases">
        <authorList>
            <person name="Dougan E. K."/>
            <person name="Rhodes N."/>
            <person name="Thang M."/>
            <person name="Chan C."/>
        </authorList>
    </citation>
    <scope>NUCLEOTIDE SEQUENCE</scope>
</reference>
<dbReference type="InterPro" id="IPR029035">
    <property type="entry name" value="DHS-like_NAD/FAD-binding_dom"/>
</dbReference>
<evidence type="ECO:0000256" key="3">
    <source>
        <dbReference type="PROSITE-ProRule" id="PRU00236"/>
    </source>
</evidence>
<dbReference type="InterPro" id="IPR026590">
    <property type="entry name" value="Ssirtuin_cat_dom"/>
</dbReference>
<comment type="caution">
    <text evidence="3">Lacks conserved residue(s) required for the propagation of feature annotation.</text>
</comment>